<keyword evidence="2" id="KW-1185">Reference proteome</keyword>
<evidence type="ECO:0000313" key="2">
    <source>
        <dbReference type="Proteomes" id="UP000014065"/>
    </source>
</evidence>
<protein>
    <submittedName>
        <fullName evidence="1">Uncharacterized protein</fullName>
    </submittedName>
</protein>
<reference evidence="1 2" key="1">
    <citation type="journal article" date="2012" name="J. Bacteriol.">
        <title>Genome Sequence of "Candidatus Nitrosoarchaeum limnia" BG20, a Low-Salinity Ammonia-Oxidizing Archaeon from the San Francisco Bay Estuary.</title>
        <authorList>
            <person name="Mosier A.C."/>
            <person name="Allen E.E."/>
            <person name="Kim M."/>
            <person name="Ferriera S."/>
            <person name="Francis C.A."/>
        </authorList>
    </citation>
    <scope>NUCLEOTIDE SEQUENCE [LARGE SCALE GENOMIC DNA]</scope>
    <source>
        <strain evidence="1 2">BG20</strain>
    </source>
</reference>
<dbReference type="PATRIC" id="fig|859192.6.peg.2072"/>
<dbReference type="EMBL" id="AHJG01000283">
    <property type="protein sequence ID" value="EPA04609.1"/>
    <property type="molecule type" value="Genomic_DNA"/>
</dbReference>
<name>S2EQ63_9ARCH</name>
<dbReference type="AlphaFoldDB" id="S2EQ63"/>
<sequence length="129" mass="15671">MDKKRKQKRTNSRFTNKIILNKITVKVRKDTFRNRNNNFKTKTMDWVESLLKRSCDKTLTKEEVLRSLFHMIEINENTLNHIQADKRDFGPELEKLKQTEIKDLDFHLKYYRSLVNYINSIPENKIIRQ</sequence>
<accession>S2EQ63</accession>
<proteinExistence type="predicted"/>
<comment type="caution">
    <text evidence="1">The sequence shown here is derived from an EMBL/GenBank/DDBJ whole genome shotgun (WGS) entry which is preliminary data.</text>
</comment>
<organism evidence="1 2">
    <name type="scientific">Candidatus Nitrosarchaeum limnium BG20</name>
    <dbReference type="NCBI Taxonomy" id="859192"/>
    <lineage>
        <taxon>Archaea</taxon>
        <taxon>Nitrososphaerota</taxon>
        <taxon>Nitrososphaeria</taxon>
        <taxon>Nitrosopumilales</taxon>
        <taxon>Nitrosopumilaceae</taxon>
        <taxon>Nitrosarchaeum</taxon>
    </lineage>
</organism>
<gene>
    <name evidence="1" type="ORF">BG20_I2264</name>
</gene>
<dbReference type="Proteomes" id="UP000014065">
    <property type="component" value="Unassembled WGS sequence"/>
</dbReference>
<evidence type="ECO:0000313" key="1">
    <source>
        <dbReference type="EMBL" id="EPA04609.1"/>
    </source>
</evidence>